<evidence type="ECO:0000313" key="4">
    <source>
        <dbReference type="Proteomes" id="UP000887574"/>
    </source>
</evidence>
<dbReference type="Proteomes" id="UP000887574">
    <property type="component" value="Unplaced"/>
</dbReference>
<dbReference type="Pfam" id="PF12130">
    <property type="entry name" value="bMERB_dom"/>
    <property type="match status" value="1"/>
</dbReference>
<evidence type="ECO:0000259" key="3">
    <source>
        <dbReference type="Pfam" id="PF12130"/>
    </source>
</evidence>
<dbReference type="InterPro" id="IPR022735">
    <property type="entry name" value="bMERB_dom"/>
</dbReference>
<proteinExistence type="predicted"/>
<reference evidence="5" key="1">
    <citation type="submission" date="2022-11" db="UniProtKB">
        <authorList>
            <consortium name="WormBaseParasite"/>
        </authorList>
    </citation>
    <scope>IDENTIFICATION</scope>
</reference>
<keyword evidence="1" id="KW-0175">Coiled coil</keyword>
<feature type="domain" description="BMERB" evidence="3">
    <location>
        <begin position="234"/>
        <end position="354"/>
    </location>
</feature>
<feature type="compositionally biased region" description="Low complexity" evidence="2">
    <location>
        <begin position="24"/>
        <end position="35"/>
    </location>
</feature>
<dbReference type="AlphaFoldDB" id="A0A915DTJ9"/>
<accession>A0A915DTJ9</accession>
<name>A0A915DTJ9_9BILA</name>
<feature type="coiled-coil region" evidence="1">
    <location>
        <begin position="223"/>
        <end position="250"/>
    </location>
</feature>
<keyword evidence="4" id="KW-1185">Reference proteome</keyword>
<feature type="region of interest" description="Disordered" evidence="2">
    <location>
        <begin position="21"/>
        <end position="52"/>
    </location>
</feature>
<evidence type="ECO:0000256" key="2">
    <source>
        <dbReference type="SAM" id="MobiDB-lite"/>
    </source>
</evidence>
<evidence type="ECO:0000313" key="5">
    <source>
        <dbReference type="WBParaSite" id="jg2279"/>
    </source>
</evidence>
<evidence type="ECO:0000256" key="1">
    <source>
        <dbReference type="SAM" id="Coils"/>
    </source>
</evidence>
<organism evidence="4 5">
    <name type="scientific">Ditylenchus dipsaci</name>
    <dbReference type="NCBI Taxonomy" id="166011"/>
    <lineage>
        <taxon>Eukaryota</taxon>
        <taxon>Metazoa</taxon>
        <taxon>Ecdysozoa</taxon>
        <taxon>Nematoda</taxon>
        <taxon>Chromadorea</taxon>
        <taxon>Rhabditida</taxon>
        <taxon>Tylenchina</taxon>
        <taxon>Tylenchomorpha</taxon>
        <taxon>Sphaerularioidea</taxon>
        <taxon>Anguinidae</taxon>
        <taxon>Anguininae</taxon>
        <taxon>Ditylenchus</taxon>
    </lineage>
</organism>
<sequence length="372" mass="42771">MEASKQKQDFCLANTKSEKPVYISDSESSSDSNNYQDEDFSSASEESKDEVWEEFKEIAEQASGLIENFNRAKTISTMPLKASCPNSMLKEGGLNTPTYHGSNNSLAIVSPNKPSHSTPARKPRRSTVSVDFAREVFEPSYRLLNERTQAARLPDPAKIDNFASEIDVCEASTADKSFDNVRNHSCSPRKTLTHTTPSVFLVPSPKNIKEVQVYAQKISLRREQESQRSAQELQRQINEIETRLIDASEVGSELESKLRNDTQNTWLLENWRLYAQEFSLLQTRERELNKKIQEAHTVNEYKRLKLELSRLQQGENDRYADIGHNPEEERRIMKKLIEILDEHNQIKADLEELKTAKTHILYKDFEPVFIKD</sequence>
<dbReference type="WBParaSite" id="jg2279">
    <property type="protein sequence ID" value="jg2279"/>
    <property type="gene ID" value="jg2279"/>
</dbReference>
<protein>
    <submittedName>
        <fullName evidence="5">BMERB domain-containing protein</fullName>
    </submittedName>
</protein>